<accession>A0AB38DZR6</accession>
<gene>
    <name evidence="1" type="ORF">XAP6984_330151</name>
    <name evidence="2" type="ORF">XAP7430_280151</name>
</gene>
<dbReference type="AlphaFoldDB" id="A0AB38DZR6"/>
<dbReference type="Proteomes" id="UP000234166">
    <property type="component" value="Unassembled WGS sequence"/>
</dbReference>
<dbReference type="Proteomes" id="UP000234181">
    <property type="component" value="Unassembled WGS sequence"/>
</dbReference>
<evidence type="ECO:0000313" key="2">
    <source>
        <dbReference type="EMBL" id="SON87265.1"/>
    </source>
</evidence>
<name>A0AB38DZR6_XANCH</name>
<evidence type="ECO:0000313" key="4">
    <source>
        <dbReference type="Proteomes" id="UP000234181"/>
    </source>
</evidence>
<evidence type="ECO:0000313" key="3">
    <source>
        <dbReference type="Proteomes" id="UP000234166"/>
    </source>
</evidence>
<reference evidence="3 4" key="1">
    <citation type="submission" date="2017-10" db="EMBL/GenBank/DDBJ databases">
        <authorList>
            <person name="Regsiter A."/>
            <person name="William W."/>
        </authorList>
    </citation>
    <scope>NUCLEOTIDE SEQUENCE [LARGE SCALE GENOMIC DNA]</scope>
    <source>
        <strain evidence="1 4">CFBP6984</strain>
        <strain evidence="2 3">CFBP7430</strain>
    </source>
</reference>
<protein>
    <submittedName>
        <fullName evidence="2">Uncharacterized protein</fullName>
    </submittedName>
</protein>
<sequence>MEDCNQEWRAAVDAPGDRLAALRQARC</sequence>
<evidence type="ECO:0000313" key="1">
    <source>
        <dbReference type="EMBL" id="SON80063.1"/>
    </source>
</evidence>
<proteinExistence type="predicted"/>
<dbReference type="EMBL" id="OCYS01000081">
    <property type="protein sequence ID" value="SON87265.1"/>
    <property type="molecule type" value="Genomic_DNA"/>
</dbReference>
<keyword evidence="4" id="KW-1185">Reference proteome</keyword>
<organism evidence="2 3">
    <name type="scientific">Xanthomonas campestris pv. phaseoli</name>
    <dbReference type="NCBI Taxonomy" id="317013"/>
    <lineage>
        <taxon>Bacteria</taxon>
        <taxon>Pseudomonadati</taxon>
        <taxon>Pseudomonadota</taxon>
        <taxon>Gammaproteobacteria</taxon>
        <taxon>Lysobacterales</taxon>
        <taxon>Lysobacteraceae</taxon>
        <taxon>Xanthomonas</taxon>
    </lineage>
</organism>
<comment type="caution">
    <text evidence="2">The sequence shown here is derived from an EMBL/GenBank/DDBJ whole genome shotgun (WGS) entry which is preliminary data.</text>
</comment>
<dbReference type="EMBL" id="OCYT01000088">
    <property type="protein sequence ID" value="SON80063.1"/>
    <property type="molecule type" value="Genomic_DNA"/>
</dbReference>